<organism evidence="2 3">
    <name type="scientific">Streblomastix strix</name>
    <dbReference type="NCBI Taxonomy" id="222440"/>
    <lineage>
        <taxon>Eukaryota</taxon>
        <taxon>Metamonada</taxon>
        <taxon>Preaxostyla</taxon>
        <taxon>Oxymonadida</taxon>
        <taxon>Streblomastigidae</taxon>
        <taxon>Streblomastix</taxon>
    </lineage>
</organism>
<protein>
    <recommendedName>
        <fullName evidence="1">Reverse transcriptase domain-containing protein</fullName>
    </recommendedName>
</protein>
<evidence type="ECO:0000313" key="3">
    <source>
        <dbReference type="Proteomes" id="UP000324800"/>
    </source>
</evidence>
<dbReference type="PANTHER" id="PTHR33050:SF7">
    <property type="entry name" value="RIBONUCLEASE H"/>
    <property type="match status" value="1"/>
</dbReference>
<dbReference type="Proteomes" id="UP000324800">
    <property type="component" value="Unassembled WGS sequence"/>
</dbReference>
<reference evidence="2 3" key="1">
    <citation type="submission" date="2019-03" db="EMBL/GenBank/DDBJ databases">
        <title>Single cell metagenomics reveals metabolic interactions within the superorganism composed of flagellate Streblomastix strix and complex community of Bacteroidetes bacteria on its surface.</title>
        <authorList>
            <person name="Treitli S.C."/>
            <person name="Kolisko M."/>
            <person name="Husnik F."/>
            <person name="Keeling P."/>
            <person name="Hampl V."/>
        </authorList>
    </citation>
    <scope>NUCLEOTIDE SEQUENCE [LARGE SCALE GENOMIC DNA]</scope>
    <source>
        <strain evidence="2">ST1C</strain>
    </source>
</reference>
<dbReference type="SUPFAM" id="SSF56672">
    <property type="entry name" value="DNA/RNA polymerases"/>
    <property type="match status" value="1"/>
</dbReference>
<dbReference type="InterPro" id="IPR043502">
    <property type="entry name" value="DNA/RNA_pol_sf"/>
</dbReference>
<proteinExistence type="predicted"/>
<evidence type="ECO:0000259" key="1">
    <source>
        <dbReference type="PROSITE" id="PS50878"/>
    </source>
</evidence>
<feature type="domain" description="Reverse transcriptase" evidence="1">
    <location>
        <begin position="104"/>
        <end position="287"/>
    </location>
</feature>
<dbReference type="EMBL" id="SNRW01007238">
    <property type="protein sequence ID" value="KAA6381587.1"/>
    <property type="molecule type" value="Genomic_DNA"/>
</dbReference>
<dbReference type="AlphaFoldDB" id="A0A5J4VG67"/>
<dbReference type="OrthoDB" id="8412918at2759"/>
<gene>
    <name evidence="2" type="ORF">EZS28_022885</name>
</gene>
<dbReference type="Gene3D" id="3.10.10.10">
    <property type="entry name" value="HIV Type 1 Reverse Transcriptase, subunit A, domain 1"/>
    <property type="match status" value="1"/>
</dbReference>
<dbReference type="InterPro" id="IPR043128">
    <property type="entry name" value="Rev_trsase/Diguanyl_cyclase"/>
</dbReference>
<dbReference type="Pfam" id="PF00078">
    <property type="entry name" value="RVT_1"/>
    <property type="match status" value="1"/>
</dbReference>
<dbReference type="InterPro" id="IPR000477">
    <property type="entry name" value="RT_dom"/>
</dbReference>
<dbReference type="InterPro" id="IPR052055">
    <property type="entry name" value="Hepadnavirus_pol/RT"/>
</dbReference>
<name>A0A5J4VG67_9EUKA</name>
<accession>A0A5J4VG67</accession>
<evidence type="ECO:0000313" key="2">
    <source>
        <dbReference type="EMBL" id="KAA6381587.1"/>
    </source>
</evidence>
<sequence length="357" mass="42354">MLMLILSEDLIQKEDQPEEVYKQIPLLTTECINWENVSVPERLTYRIQEWNKVNAGIDIQTGVTPNWSSIEALNQLEAIQKYKEYHALLPQMLEYARQLEKEVKEDIVIQIDQITIIKPTFLVPKPGNKWRKILDCRLVYAITNLVKFKMEGFEFIKQILEKQNFTTTLDLEEAFHHIKVSSDLLPYFYFAFQERLFTYSGLSFGYKNSPFHFNKVLSIAIRDIRQRWNVKISNYIDDMVLLHPGKNYFKHATQEEIAYLQNLGFKIQPKKCRLFPSRIFNYLGWVWNAEDLEVKMTPQRRRMMKKEIKSWINAAMAHKTVRVRDIAKLLGELNFLRLQIQDASLLIAYQTMTPFFL</sequence>
<dbReference type="PANTHER" id="PTHR33050">
    <property type="entry name" value="REVERSE TRANSCRIPTASE DOMAIN-CONTAINING PROTEIN"/>
    <property type="match status" value="1"/>
</dbReference>
<dbReference type="Gene3D" id="3.30.70.270">
    <property type="match status" value="1"/>
</dbReference>
<dbReference type="PROSITE" id="PS50878">
    <property type="entry name" value="RT_POL"/>
    <property type="match status" value="1"/>
</dbReference>
<comment type="caution">
    <text evidence="2">The sequence shown here is derived from an EMBL/GenBank/DDBJ whole genome shotgun (WGS) entry which is preliminary data.</text>
</comment>